<evidence type="ECO:0000313" key="10">
    <source>
        <dbReference type="Proteomes" id="UP000029120"/>
    </source>
</evidence>
<keyword evidence="4" id="KW-0256">Endoplasmic reticulum</keyword>
<dbReference type="InterPro" id="IPR010580">
    <property type="entry name" value="ER_stress-assoc"/>
</dbReference>
<dbReference type="PANTHER" id="PTHR15601:SF23">
    <property type="entry name" value="STRESS ASSOCIATED ENDOPLASMIC RETICULUM PROTEIN"/>
    <property type="match status" value="1"/>
</dbReference>
<evidence type="ECO:0000256" key="8">
    <source>
        <dbReference type="SAM" id="Phobius"/>
    </source>
</evidence>
<evidence type="ECO:0000256" key="1">
    <source>
        <dbReference type="ARBA" id="ARBA00004389"/>
    </source>
</evidence>
<dbReference type="GO" id="GO:0030968">
    <property type="term" value="P:endoplasmic reticulum unfolded protein response"/>
    <property type="evidence" value="ECO:0007669"/>
    <property type="project" value="TreeGrafter"/>
</dbReference>
<dbReference type="EMBL" id="CM002874">
    <property type="protein sequence ID" value="KFK32697.1"/>
    <property type="molecule type" value="Genomic_DNA"/>
</dbReference>
<keyword evidence="6 8" id="KW-0472">Membrane</keyword>
<dbReference type="Gramene" id="KFK32697">
    <property type="protein sequence ID" value="KFK32697"/>
    <property type="gene ID" value="AALP_AA6G277100"/>
</dbReference>
<keyword evidence="3 8" id="KW-0812">Transmembrane</keyword>
<dbReference type="Pfam" id="PF06624">
    <property type="entry name" value="RAMP4"/>
    <property type="match status" value="1"/>
</dbReference>
<dbReference type="eggNOG" id="KOG3491">
    <property type="taxonomic scope" value="Eukaryota"/>
</dbReference>
<evidence type="ECO:0000256" key="2">
    <source>
        <dbReference type="ARBA" id="ARBA00005500"/>
    </source>
</evidence>
<organism evidence="9 10">
    <name type="scientific">Arabis alpina</name>
    <name type="common">Alpine rock-cress</name>
    <dbReference type="NCBI Taxonomy" id="50452"/>
    <lineage>
        <taxon>Eukaryota</taxon>
        <taxon>Viridiplantae</taxon>
        <taxon>Streptophyta</taxon>
        <taxon>Embryophyta</taxon>
        <taxon>Tracheophyta</taxon>
        <taxon>Spermatophyta</taxon>
        <taxon>Magnoliopsida</taxon>
        <taxon>eudicotyledons</taxon>
        <taxon>Gunneridae</taxon>
        <taxon>Pentapetalae</taxon>
        <taxon>rosids</taxon>
        <taxon>malvids</taxon>
        <taxon>Brassicales</taxon>
        <taxon>Brassicaceae</taxon>
        <taxon>Arabideae</taxon>
        <taxon>Arabis</taxon>
    </lineage>
</organism>
<feature type="transmembrane region" description="Helical" evidence="8">
    <location>
        <begin position="159"/>
        <end position="177"/>
    </location>
</feature>
<keyword evidence="5 8" id="KW-1133">Transmembrane helix</keyword>
<evidence type="ECO:0000256" key="4">
    <source>
        <dbReference type="ARBA" id="ARBA00022824"/>
    </source>
</evidence>
<evidence type="ECO:0000313" key="9">
    <source>
        <dbReference type="EMBL" id="KFK32697.1"/>
    </source>
</evidence>
<evidence type="ECO:0000256" key="5">
    <source>
        <dbReference type="ARBA" id="ARBA00022989"/>
    </source>
</evidence>
<name>A0A087GS45_ARAAL</name>
<feature type="region of interest" description="Disordered" evidence="7">
    <location>
        <begin position="80"/>
        <end position="105"/>
    </location>
</feature>
<comment type="similarity">
    <text evidence="2">Belongs to the RAMP4 family.</text>
</comment>
<dbReference type="AlphaFoldDB" id="A0A087GS45"/>
<feature type="compositionally biased region" description="Basic residues" evidence="7">
    <location>
        <begin position="84"/>
        <end position="93"/>
    </location>
</feature>
<proteinExistence type="inferred from homology"/>
<keyword evidence="10" id="KW-1185">Reference proteome</keyword>
<dbReference type="eggNOG" id="KOG0698">
    <property type="taxonomic scope" value="Eukaryota"/>
</dbReference>
<evidence type="ECO:0000256" key="7">
    <source>
        <dbReference type="SAM" id="MobiDB-lite"/>
    </source>
</evidence>
<reference evidence="10" key="1">
    <citation type="journal article" date="2015" name="Nat. Plants">
        <title>Genome expansion of Arabis alpina linked with retrotransposition and reduced symmetric DNA methylation.</title>
        <authorList>
            <person name="Willing E.M."/>
            <person name="Rawat V."/>
            <person name="Mandakova T."/>
            <person name="Maumus F."/>
            <person name="James G.V."/>
            <person name="Nordstroem K.J."/>
            <person name="Becker C."/>
            <person name="Warthmann N."/>
            <person name="Chica C."/>
            <person name="Szarzynska B."/>
            <person name="Zytnicki M."/>
            <person name="Albani M.C."/>
            <person name="Kiefer C."/>
            <person name="Bergonzi S."/>
            <person name="Castaings L."/>
            <person name="Mateos J.L."/>
            <person name="Berns M.C."/>
            <person name="Bujdoso N."/>
            <person name="Piofczyk T."/>
            <person name="de Lorenzo L."/>
            <person name="Barrero-Sicilia C."/>
            <person name="Mateos I."/>
            <person name="Piednoel M."/>
            <person name="Hagmann J."/>
            <person name="Chen-Min-Tao R."/>
            <person name="Iglesias-Fernandez R."/>
            <person name="Schuster S.C."/>
            <person name="Alonso-Blanco C."/>
            <person name="Roudier F."/>
            <person name="Carbonero P."/>
            <person name="Paz-Ares J."/>
            <person name="Davis S.J."/>
            <person name="Pecinka A."/>
            <person name="Quesneville H."/>
            <person name="Colot V."/>
            <person name="Lysak M.A."/>
            <person name="Weigel D."/>
            <person name="Coupland G."/>
            <person name="Schneeberger K."/>
        </authorList>
    </citation>
    <scope>NUCLEOTIDE SEQUENCE [LARGE SCALE GENOMIC DNA]</scope>
    <source>
        <strain evidence="10">cv. Pajares</strain>
    </source>
</reference>
<accession>A0A087GS45</accession>
<evidence type="ECO:0000256" key="6">
    <source>
        <dbReference type="ARBA" id="ARBA00023136"/>
    </source>
</evidence>
<dbReference type="PANTHER" id="PTHR15601">
    <property type="entry name" value="STRESS ASSOCIATED ENDOPLASMIC RETICULUM PROTEIN SERP1/RAMP4"/>
    <property type="match status" value="1"/>
</dbReference>
<comment type="subcellular location">
    <subcellularLocation>
        <location evidence="1">Endoplasmic reticulum membrane</location>
        <topology evidence="1">Single-pass membrane protein</topology>
    </subcellularLocation>
</comment>
<protein>
    <submittedName>
        <fullName evidence="9">Uncharacterized protein</fullName>
    </submittedName>
</protein>
<sequence length="178" mass="20144">METMVPLWGKRRSTCIPVKQEGGRSRDKRLDSESAKRFEGLQGEGSYFRLRKVGCIAQEQGGAATSQFQRQRNWLRASTLTSGLKRRRPRRNRRDSSNSWSSVSNGSSKIACLYTQQGNKRTNQDAMLVFEKFDKNITKRGFVPETTTKKGKGYHVGPILLGFFVFVVIGSCQFSIIP</sequence>
<dbReference type="Proteomes" id="UP000029120">
    <property type="component" value="Chromosome 6"/>
</dbReference>
<gene>
    <name evidence="9" type="ordered locus">AALP_Aa6g277100</name>
</gene>
<dbReference type="GO" id="GO:0005789">
    <property type="term" value="C:endoplasmic reticulum membrane"/>
    <property type="evidence" value="ECO:0007669"/>
    <property type="project" value="UniProtKB-SubCell"/>
</dbReference>
<evidence type="ECO:0000256" key="3">
    <source>
        <dbReference type="ARBA" id="ARBA00022692"/>
    </source>
</evidence>